<evidence type="ECO:0000313" key="2">
    <source>
        <dbReference type="Proteomes" id="UP000789920"/>
    </source>
</evidence>
<reference evidence="1" key="1">
    <citation type="submission" date="2021-06" db="EMBL/GenBank/DDBJ databases">
        <authorList>
            <person name="Kallberg Y."/>
            <person name="Tangrot J."/>
            <person name="Rosling A."/>
        </authorList>
    </citation>
    <scope>NUCLEOTIDE SEQUENCE</scope>
    <source>
        <strain evidence="1">MA461A</strain>
    </source>
</reference>
<proteinExistence type="predicted"/>
<protein>
    <submittedName>
        <fullName evidence="1">23978_t:CDS:1</fullName>
    </submittedName>
</protein>
<sequence length="213" mass="23826">KSPLELFNDPTKSYINVCAPMVRYSKLPFRELVRGYNVDLAYTPMILAKEFKNSSFARDFDFSTSPTDNPLIIQFASNNPVELTKAVELVVGYVDGIGIGAHLMDRPELVKDMIRMVKGSGVNLPCSIKIRIHNDMRKTLDFTKNAEAVGIDFISIHGRTRRQKSTTPIDIDTIKLCKESLQIPVIANGNIFSLKDANLLYENTKVDGVMAAR</sequence>
<feature type="non-terminal residue" evidence="1">
    <location>
        <position position="1"/>
    </location>
</feature>
<dbReference type="EMBL" id="CAJVQC010110030">
    <property type="protein sequence ID" value="CAG8834744.1"/>
    <property type="molecule type" value="Genomic_DNA"/>
</dbReference>
<feature type="non-terminal residue" evidence="1">
    <location>
        <position position="213"/>
    </location>
</feature>
<evidence type="ECO:0000313" key="1">
    <source>
        <dbReference type="EMBL" id="CAG8834744.1"/>
    </source>
</evidence>
<organism evidence="1 2">
    <name type="scientific">Racocetra persica</name>
    <dbReference type="NCBI Taxonomy" id="160502"/>
    <lineage>
        <taxon>Eukaryota</taxon>
        <taxon>Fungi</taxon>
        <taxon>Fungi incertae sedis</taxon>
        <taxon>Mucoromycota</taxon>
        <taxon>Glomeromycotina</taxon>
        <taxon>Glomeromycetes</taxon>
        <taxon>Diversisporales</taxon>
        <taxon>Gigasporaceae</taxon>
        <taxon>Racocetra</taxon>
    </lineage>
</organism>
<dbReference type="Proteomes" id="UP000789920">
    <property type="component" value="Unassembled WGS sequence"/>
</dbReference>
<gene>
    <name evidence="1" type="ORF">RPERSI_LOCUS29290</name>
</gene>
<comment type="caution">
    <text evidence="1">The sequence shown here is derived from an EMBL/GenBank/DDBJ whole genome shotgun (WGS) entry which is preliminary data.</text>
</comment>
<keyword evidence="2" id="KW-1185">Reference proteome</keyword>
<name>A0ACA9SF80_9GLOM</name>
<accession>A0ACA9SF80</accession>